<feature type="compositionally biased region" description="Basic and acidic residues" evidence="8">
    <location>
        <begin position="802"/>
        <end position="815"/>
    </location>
</feature>
<feature type="domain" description="Kinesin motor" evidence="9">
    <location>
        <begin position="80"/>
        <end position="472"/>
    </location>
</feature>
<protein>
    <recommendedName>
        <fullName evidence="9">Kinesin motor domain-containing protein</fullName>
    </recommendedName>
</protein>
<dbReference type="Gene3D" id="3.40.850.10">
    <property type="entry name" value="Kinesin motor domain"/>
    <property type="match status" value="1"/>
</dbReference>
<dbReference type="InterPro" id="IPR027640">
    <property type="entry name" value="Kinesin-like_fam"/>
</dbReference>
<dbReference type="PROSITE" id="PS50067">
    <property type="entry name" value="KINESIN_MOTOR_2"/>
    <property type="match status" value="1"/>
</dbReference>
<dbReference type="GO" id="GO:0008017">
    <property type="term" value="F:microtubule binding"/>
    <property type="evidence" value="ECO:0007669"/>
    <property type="project" value="InterPro"/>
</dbReference>
<feature type="coiled-coil region" evidence="7">
    <location>
        <begin position="590"/>
        <end position="617"/>
    </location>
</feature>
<evidence type="ECO:0000256" key="5">
    <source>
        <dbReference type="ARBA" id="ARBA00023054"/>
    </source>
</evidence>
<dbReference type="InterPro" id="IPR027417">
    <property type="entry name" value="P-loop_NTPase"/>
</dbReference>
<keyword evidence="11" id="KW-1185">Reference proteome</keyword>
<evidence type="ECO:0000259" key="9">
    <source>
        <dbReference type="PROSITE" id="PS50067"/>
    </source>
</evidence>
<dbReference type="KEGG" id="bcom:BAUCODRAFT_38988"/>
<feature type="region of interest" description="Disordered" evidence="8">
    <location>
        <begin position="21"/>
        <end position="79"/>
    </location>
</feature>
<dbReference type="EMBL" id="KB445563">
    <property type="protein sequence ID" value="EMC91845.1"/>
    <property type="molecule type" value="Genomic_DNA"/>
</dbReference>
<evidence type="ECO:0000256" key="4">
    <source>
        <dbReference type="ARBA" id="ARBA00022840"/>
    </source>
</evidence>
<feature type="coiled-coil region" evidence="7">
    <location>
        <begin position="695"/>
        <end position="736"/>
    </location>
</feature>
<gene>
    <name evidence="10" type="ORF">BAUCODRAFT_38988</name>
</gene>
<comment type="similarity">
    <text evidence="6">Belongs to the TRAFAC class myosin-kinesin ATPase superfamily. Kinesin family.</text>
</comment>
<dbReference type="InterPro" id="IPR001752">
    <property type="entry name" value="Kinesin_motor_dom"/>
</dbReference>
<dbReference type="SMART" id="SM00129">
    <property type="entry name" value="KISc"/>
    <property type="match status" value="1"/>
</dbReference>
<evidence type="ECO:0000313" key="11">
    <source>
        <dbReference type="Proteomes" id="UP000011761"/>
    </source>
</evidence>
<dbReference type="PROSITE" id="PS00411">
    <property type="entry name" value="KINESIN_MOTOR_1"/>
    <property type="match status" value="1"/>
</dbReference>
<sequence length="1837" mass="205879">MQGGHETNSTGSLYSAASAAMDFAPPPTSPTASSRPASMVTNGHHHRPSTASMQQRVKRSSSRITDGAGSRSSDDDAKTAVKVAVRVRPPLRPTDPGYDLIPQRFRESTCEVPTPTSLAVQSQQGKKLFLFDRVFDEDTSQDGVWEYVSDSVSSFVRGYNVSILAYGQSGAGKSYTMGTSGPEDQSDANIMGIVPRAARALFDKLNGTVTRPSGLQTPKRYSTQALPTLASFAKTNGNVNRNWELKASYVEIYNEQLRDLLVPEGVGMADRSQVAIREDKGRIWLSGLNEVTINSVDDLLDALNLGSSIRQTDATAINARSSRSHAVFSLHLVQRKPSERSPSPTPNLEKRRSVPIGMMATAEDVVTLDSKLHFVDLAGSERLKNTQATGDRAKEGISINAGLASLGKVIAQLSVKSPKAHISYRDSKLTRLLQDSLGGNAITFMIACVTPAAFHLSETVNTLAYALRARAIQSKPEIQQTYDDGDKQAALDRLRAENSFLRDQLRHGAENGDRRDAPAGRSERLREREAEMHTQLLDIQENYNALRERHAMLITELSKAREGDEAETPLLAEALGANAMERVKRSSALAEATESVLLEYEKTIQQLESNLSNTRSTLSHSESTLTEKETRIAYMETIQHQMQARIQKFLEREQSNEGYMRDLEMRVEGSASGEERSLTSIAQLHKEIARMRETEDSQEEYISTLEERLADAEQDQELMQRELDRLENVVERQRSIGKLDNLLGELDGMRQIEPQAHHQEIETMRQVERPKMNGHRDSYDPFRPKSPTEGSIADGGDEDFKDAETEQPEHNHAEQESSDDLLSSSKRHTLMPAETEVRSPAQNDFMADKLETLTQELFDLRSEHESSLVDYDNLQQKYQTALETLAKLEYGKETPRSLDTPTPSWPTSFLADAGMRDEEEANGQPSSSRSLAELSSQRPLSTTGEASMAKTRQGSDSDRIGMLDEIAVQHDVSDAEIQDAVQRQDMAKEMELLRRLHAEKEVSVAELTNNYKTLAQRHEAALQEVEEMRQEMQRARDRDYSLRPTSPSFTKPVLRRKSEDPIANERASRSFASLKNIALENFESSPDTRQSFETHLNSMMNELHGKTERVHALEAELATVRKDLEGKQTMIAGLTRERASLAASSGMDFSVVGQMREQLEESQHQIRSLHEQHATREKEFHCQIEMLKTSLTEHQKLAAAHANQLPTPSEDLHFSHIPGDYPQTPAVEVTPTQESHIEQTMAGATRDNERVEEISRLQGDLAAWEVRHQDAMDSMKLSEAKLLNTIADLEESLHRADKAARSSTSSNEKPLPPPPTEEEKAIALSLEEERDRHRDIVGALQSEIEIYKSTSHDHMMKMTQLEQSYANILHKVEEDSRSRDLSEKELQTHRDLVANLENQLQVHKSAISMHQETLESLQANHSRRVDDLKATQQKSEEQSTRRLAELEEHHSLVVQNMQADLMSAQAMVTELLRSASSALGYETDPKQLHSQIKGLVEEGKELHGRHLKTTNELKDLQEELQKSLNQQVGLENKIGELKMINEEAILNFEKVSAKEKKSRELVEELEEQLTNNFDSHQRTNHRLSSIQSETVQVRLEMEKELEELRAKNNALEQQMATLRRISSNSNASGPTFNRESLSPEAAAIALARSASQTSARKSPPTVMPTPPPSVPLPPLPNSPITATPPMPNGLERATSPVQRAASPFASTSPPGSRHTSREVAPTSHQLEEHEARIRTIEKHLFAEKQLTATLEEALVDLETSANRTKSEMEVWRKKCTSLEDELVGLRRDKSNSRASLQAVEEEREMRLRAERARQALEQRMMELNTSKKKKKNALNCF</sequence>
<keyword evidence="2" id="KW-0963">Cytoplasm</keyword>
<evidence type="ECO:0000256" key="3">
    <source>
        <dbReference type="ARBA" id="ARBA00022741"/>
    </source>
</evidence>
<feature type="coiled-coil region" evidence="7">
    <location>
        <begin position="1761"/>
        <end position="1833"/>
    </location>
</feature>
<keyword evidence="6" id="KW-0505">Motor protein</keyword>
<organism evidence="10 11">
    <name type="scientific">Baudoinia panamericana (strain UAMH 10762)</name>
    <name type="common">Angels' share fungus</name>
    <name type="synonym">Baudoinia compniacensis (strain UAMH 10762)</name>
    <dbReference type="NCBI Taxonomy" id="717646"/>
    <lineage>
        <taxon>Eukaryota</taxon>
        <taxon>Fungi</taxon>
        <taxon>Dikarya</taxon>
        <taxon>Ascomycota</taxon>
        <taxon>Pezizomycotina</taxon>
        <taxon>Dothideomycetes</taxon>
        <taxon>Dothideomycetidae</taxon>
        <taxon>Mycosphaerellales</taxon>
        <taxon>Teratosphaeriaceae</taxon>
        <taxon>Baudoinia</taxon>
    </lineage>
</organism>
<keyword evidence="4 6" id="KW-0067">ATP-binding</keyword>
<dbReference type="GO" id="GO:0005875">
    <property type="term" value="C:microtubule associated complex"/>
    <property type="evidence" value="ECO:0007669"/>
    <property type="project" value="TreeGrafter"/>
</dbReference>
<feature type="region of interest" description="Disordered" evidence="8">
    <location>
        <begin position="1646"/>
        <end position="1727"/>
    </location>
</feature>
<evidence type="ECO:0000256" key="8">
    <source>
        <dbReference type="SAM" id="MobiDB-lite"/>
    </source>
</evidence>
<dbReference type="GeneID" id="19113683"/>
<dbReference type="Pfam" id="PF00225">
    <property type="entry name" value="Kinesin"/>
    <property type="match status" value="1"/>
</dbReference>
<keyword evidence="5 7" id="KW-0175">Coiled coil</keyword>
<reference evidence="10 11" key="1">
    <citation type="journal article" date="2012" name="PLoS Pathog.">
        <title>Diverse lifestyles and strategies of plant pathogenesis encoded in the genomes of eighteen Dothideomycetes fungi.</title>
        <authorList>
            <person name="Ohm R.A."/>
            <person name="Feau N."/>
            <person name="Henrissat B."/>
            <person name="Schoch C.L."/>
            <person name="Horwitz B.A."/>
            <person name="Barry K.W."/>
            <person name="Condon B.J."/>
            <person name="Copeland A.C."/>
            <person name="Dhillon B."/>
            <person name="Glaser F."/>
            <person name="Hesse C.N."/>
            <person name="Kosti I."/>
            <person name="LaButti K."/>
            <person name="Lindquist E.A."/>
            <person name="Lucas S."/>
            <person name="Salamov A.A."/>
            <person name="Bradshaw R.E."/>
            <person name="Ciuffetti L."/>
            <person name="Hamelin R.C."/>
            <person name="Kema G.H.J."/>
            <person name="Lawrence C."/>
            <person name="Scott J.A."/>
            <person name="Spatafora J.W."/>
            <person name="Turgeon B.G."/>
            <person name="de Wit P.J.G.M."/>
            <person name="Zhong S."/>
            <person name="Goodwin S.B."/>
            <person name="Grigoriev I.V."/>
        </authorList>
    </citation>
    <scope>NUCLEOTIDE SEQUENCE [LARGE SCALE GENOMIC DNA]</scope>
    <source>
        <strain evidence="10 11">UAMH 10762</strain>
    </source>
</reference>
<evidence type="ECO:0000256" key="6">
    <source>
        <dbReference type="PROSITE-ProRule" id="PRU00283"/>
    </source>
</evidence>
<evidence type="ECO:0000256" key="7">
    <source>
        <dbReference type="SAM" id="Coils"/>
    </source>
</evidence>
<dbReference type="eggNOG" id="KOG0244">
    <property type="taxonomic scope" value="Eukaryota"/>
</dbReference>
<dbReference type="Proteomes" id="UP000011761">
    <property type="component" value="Unassembled WGS sequence"/>
</dbReference>
<feature type="region of interest" description="Disordered" evidence="8">
    <location>
        <begin position="755"/>
        <end position="823"/>
    </location>
</feature>
<dbReference type="HOGENOM" id="CLU_241013_0_0_1"/>
<dbReference type="GO" id="GO:0007052">
    <property type="term" value="P:mitotic spindle organization"/>
    <property type="evidence" value="ECO:0007669"/>
    <property type="project" value="TreeGrafter"/>
</dbReference>
<dbReference type="Gene3D" id="1.20.5.170">
    <property type="match status" value="1"/>
</dbReference>
<feature type="region of interest" description="Disordered" evidence="8">
    <location>
        <begin position="503"/>
        <end position="528"/>
    </location>
</feature>
<feature type="region of interest" description="Disordered" evidence="8">
    <location>
        <begin position="1294"/>
        <end position="1318"/>
    </location>
</feature>
<dbReference type="GO" id="GO:0007018">
    <property type="term" value="P:microtubule-based movement"/>
    <property type="evidence" value="ECO:0007669"/>
    <property type="project" value="InterPro"/>
</dbReference>
<comment type="subcellular location">
    <subcellularLocation>
        <location evidence="1">Cytoplasm</location>
    </subcellularLocation>
</comment>
<feature type="binding site" evidence="6">
    <location>
        <begin position="167"/>
        <end position="174"/>
    </location>
    <ligand>
        <name>ATP</name>
        <dbReference type="ChEBI" id="CHEBI:30616"/>
    </ligand>
</feature>
<dbReference type="STRING" id="717646.M2MZU1"/>
<dbReference type="GO" id="GO:0051231">
    <property type="term" value="P:spindle elongation"/>
    <property type="evidence" value="ECO:0007669"/>
    <property type="project" value="TreeGrafter"/>
</dbReference>
<dbReference type="OrthoDB" id="10252231at2759"/>
<feature type="compositionally biased region" description="Pro residues" evidence="8">
    <location>
        <begin position="1661"/>
        <end position="1687"/>
    </location>
</feature>
<feature type="region of interest" description="Disordered" evidence="8">
    <location>
        <begin position="1035"/>
        <end position="1066"/>
    </location>
</feature>
<accession>M2MZU1</accession>
<feature type="coiled-coil region" evidence="7">
    <location>
        <begin position="1506"/>
        <end position="1621"/>
    </location>
</feature>
<dbReference type="GO" id="GO:0005737">
    <property type="term" value="C:cytoplasm"/>
    <property type="evidence" value="ECO:0007669"/>
    <property type="project" value="UniProtKB-SubCell"/>
</dbReference>
<feature type="compositionally biased region" description="Polar residues" evidence="8">
    <location>
        <begin position="937"/>
        <end position="952"/>
    </location>
</feature>
<feature type="compositionally biased region" description="Low complexity" evidence="8">
    <location>
        <begin position="926"/>
        <end position="936"/>
    </location>
</feature>
<evidence type="ECO:0000256" key="1">
    <source>
        <dbReference type="ARBA" id="ARBA00004496"/>
    </source>
</evidence>
<dbReference type="PANTHER" id="PTHR47969:SF15">
    <property type="entry name" value="CHROMOSOME-ASSOCIATED KINESIN KIF4A-RELATED"/>
    <property type="match status" value="1"/>
</dbReference>
<feature type="compositionally biased region" description="Basic and acidic residues" evidence="8">
    <location>
        <begin position="755"/>
        <end position="783"/>
    </location>
</feature>
<keyword evidence="3 6" id="KW-0547">Nucleotide-binding</keyword>
<dbReference type="GO" id="GO:0003777">
    <property type="term" value="F:microtubule motor activity"/>
    <property type="evidence" value="ECO:0007669"/>
    <property type="project" value="InterPro"/>
</dbReference>
<dbReference type="SUPFAM" id="SSF52540">
    <property type="entry name" value="P-loop containing nucleoside triphosphate hydrolases"/>
    <property type="match status" value="1"/>
</dbReference>
<evidence type="ECO:0000256" key="2">
    <source>
        <dbReference type="ARBA" id="ARBA00022490"/>
    </source>
</evidence>
<dbReference type="PRINTS" id="PR00380">
    <property type="entry name" value="KINESINHEAVY"/>
</dbReference>
<proteinExistence type="inferred from homology"/>
<dbReference type="PANTHER" id="PTHR47969">
    <property type="entry name" value="CHROMOSOME-ASSOCIATED KINESIN KIF4A-RELATED"/>
    <property type="match status" value="1"/>
</dbReference>
<dbReference type="OMA" id="WSLKATY"/>
<name>M2MZU1_BAUPA</name>
<evidence type="ECO:0000313" key="10">
    <source>
        <dbReference type="EMBL" id="EMC91845.1"/>
    </source>
</evidence>
<feature type="region of interest" description="Disordered" evidence="8">
    <location>
        <begin position="917"/>
        <end position="959"/>
    </location>
</feature>
<dbReference type="RefSeq" id="XP_007680928.1">
    <property type="nucleotide sequence ID" value="XM_007682738.1"/>
</dbReference>
<dbReference type="InterPro" id="IPR036961">
    <property type="entry name" value="Kinesin_motor_dom_sf"/>
</dbReference>
<dbReference type="InterPro" id="IPR019821">
    <property type="entry name" value="Kinesin_motor_CS"/>
</dbReference>
<feature type="coiled-coil region" evidence="7">
    <location>
        <begin position="1379"/>
        <end position="1420"/>
    </location>
</feature>
<dbReference type="GO" id="GO:0005524">
    <property type="term" value="F:ATP binding"/>
    <property type="evidence" value="ECO:0007669"/>
    <property type="project" value="UniProtKB-UniRule"/>
</dbReference>